<dbReference type="EMBL" id="JACHGJ010000003">
    <property type="protein sequence ID" value="MBB6480312.1"/>
    <property type="molecule type" value="Genomic_DNA"/>
</dbReference>
<dbReference type="AlphaFoldDB" id="A0A841RD46"/>
<accession>A0A841RD46</accession>
<name>A0A841RD46_9SPIO</name>
<evidence type="ECO:0000313" key="3">
    <source>
        <dbReference type="Proteomes" id="UP000587760"/>
    </source>
</evidence>
<dbReference type="RefSeq" id="WP_184746445.1">
    <property type="nucleotide sequence ID" value="NZ_JACHGJ010000003.1"/>
</dbReference>
<gene>
    <name evidence="2" type="ORF">HNR50_001975</name>
</gene>
<dbReference type="SUPFAM" id="SSF53850">
    <property type="entry name" value="Periplasmic binding protein-like II"/>
    <property type="match status" value="1"/>
</dbReference>
<feature type="signal peptide" evidence="1">
    <location>
        <begin position="1"/>
        <end position="20"/>
    </location>
</feature>
<keyword evidence="1" id="KW-0732">Signal</keyword>
<comment type="caution">
    <text evidence="2">The sequence shown here is derived from an EMBL/GenBank/DDBJ whole genome shotgun (WGS) entry which is preliminary data.</text>
</comment>
<evidence type="ECO:0000256" key="1">
    <source>
        <dbReference type="SAM" id="SignalP"/>
    </source>
</evidence>
<evidence type="ECO:0000313" key="2">
    <source>
        <dbReference type="EMBL" id="MBB6480312.1"/>
    </source>
</evidence>
<feature type="chain" id="PRO_5032787460" evidence="1">
    <location>
        <begin position="21"/>
        <end position="285"/>
    </location>
</feature>
<organism evidence="2 3">
    <name type="scientific">Spirochaeta isovalerica</name>
    <dbReference type="NCBI Taxonomy" id="150"/>
    <lineage>
        <taxon>Bacteria</taxon>
        <taxon>Pseudomonadati</taxon>
        <taxon>Spirochaetota</taxon>
        <taxon>Spirochaetia</taxon>
        <taxon>Spirochaetales</taxon>
        <taxon>Spirochaetaceae</taxon>
        <taxon>Spirochaeta</taxon>
    </lineage>
</organism>
<reference evidence="2 3" key="1">
    <citation type="submission" date="2020-08" db="EMBL/GenBank/DDBJ databases">
        <title>Genomic Encyclopedia of Type Strains, Phase IV (KMG-IV): sequencing the most valuable type-strain genomes for metagenomic binning, comparative biology and taxonomic classification.</title>
        <authorList>
            <person name="Goeker M."/>
        </authorList>
    </citation>
    <scope>NUCLEOTIDE SEQUENCE [LARGE SCALE GENOMIC DNA]</scope>
    <source>
        <strain evidence="2 3">DSM 2461</strain>
    </source>
</reference>
<proteinExistence type="predicted"/>
<sequence length="285" mass="31719">MKTRLCLILCGLLVLTGLNAKGKQEAENQDKKVRIGFMPDPGALPLIVMDDVEAIPFMSAKERDIALAAGELDGISGDMIGLFHFEKSGSPLKILTLTECRFFITAHPDHANDGVYQVGISENTVIEYMVDTLLNGEKVEKIAVPQVPVRLEMLRTGKLPMACLSDGLAWPLLADGFVNLKDQADTDLTPTILAFSEKFLNENPGRAEALKASWNDAVRKINADPEKFHPQLLDAIRLPDAKDFPMPDFKEITLPTEEYFNSVKDWYETKYDLKLDVSRDGMVIH</sequence>
<keyword evidence="3" id="KW-1185">Reference proteome</keyword>
<dbReference type="Proteomes" id="UP000587760">
    <property type="component" value="Unassembled WGS sequence"/>
</dbReference>
<dbReference type="Gene3D" id="3.40.190.10">
    <property type="entry name" value="Periplasmic binding protein-like II"/>
    <property type="match status" value="1"/>
</dbReference>
<protein>
    <submittedName>
        <fullName evidence="2">NitT/TauT family transport system substrate-binding protein</fullName>
    </submittedName>
</protein>